<feature type="coiled-coil region" evidence="2">
    <location>
        <begin position="667"/>
        <end position="728"/>
    </location>
</feature>
<reference evidence="6" key="1">
    <citation type="submission" date="2020-12" db="EMBL/GenBank/DDBJ databases">
        <authorList>
            <person name="Huq M.A."/>
        </authorList>
    </citation>
    <scope>NUCLEOTIDE SEQUENCE</scope>
    <source>
        <strain evidence="6">MAHUQ-46</strain>
    </source>
</reference>
<feature type="coiled-coil region" evidence="2">
    <location>
        <begin position="569"/>
        <end position="636"/>
    </location>
</feature>
<keyword evidence="1" id="KW-1188">Viral release from host cell</keyword>
<dbReference type="PANTHER" id="PTHR37813">
    <property type="entry name" value="FELS-2 PROPHAGE PROTEIN"/>
    <property type="match status" value="1"/>
</dbReference>
<feature type="domain" description="Phage tail tape measure protein" evidence="5">
    <location>
        <begin position="195"/>
        <end position="393"/>
    </location>
</feature>
<proteinExistence type="predicted"/>
<dbReference type="PANTHER" id="PTHR37813:SF1">
    <property type="entry name" value="FELS-2 PROPHAGE PROTEIN"/>
    <property type="match status" value="1"/>
</dbReference>
<evidence type="ECO:0000313" key="7">
    <source>
        <dbReference type="Proteomes" id="UP000640274"/>
    </source>
</evidence>
<dbReference type="NCBIfam" id="TIGR01760">
    <property type="entry name" value="tape_meas_TP901"/>
    <property type="match status" value="1"/>
</dbReference>
<evidence type="ECO:0000256" key="3">
    <source>
        <dbReference type="SAM" id="MobiDB-lite"/>
    </source>
</evidence>
<dbReference type="Pfam" id="PF10145">
    <property type="entry name" value="PhageMin_Tail"/>
    <property type="match status" value="1"/>
</dbReference>
<evidence type="ECO:0000259" key="5">
    <source>
        <dbReference type="Pfam" id="PF10145"/>
    </source>
</evidence>
<dbReference type="Proteomes" id="UP000640274">
    <property type="component" value="Unassembled WGS sequence"/>
</dbReference>
<feature type="region of interest" description="Disordered" evidence="3">
    <location>
        <begin position="945"/>
        <end position="975"/>
    </location>
</feature>
<gene>
    <name evidence="6" type="ORF">JFN88_23290</name>
</gene>
<feature type="coiled-coil region" evidence="2">
    <location>
        <begin position="1123"/>
        <end position="1166"/>
    </location>
</feature>
<feature type="compositionally biased region" description="Basic and acidic residues" evidence="3">
    <location>
        <begin position="953"/>
        <end position="975"/>
    </location>
</feature>
<name>A0A934J968_9BACL</name>
<accession>A0A934J968</accession>
<feature type="region of interest" description="Disordered" evidence="3">
    <location>
        <begin position="855"/>
        <end position="892"/>
    </location>
</feature>
<feature type="transmembrane region" description="Helical" evidence="4">
    <location>
        <begin position="524"/>
        <end position="546"/>
    </location>
</feature>
<dbReference type="EMBL" id="JAELUP010000117">
    <property type="protein sequence ID" value="MBJ6364144.1"/>
    <property type="molecule type" value="Genomic_DNA"/>
</dbReference>
<keyword evidence="2" id="KW-0175">Coiled coil</keyword>
<keyword evidence="4" id="KW-1133">Transmembrane helix</keyword>
<dbReference type="InterPro" id="IPR010090">
    <property type="entry name" value="Phage_tape_meas"/>
</dbReference>
<feature type="coiled-coil region" evidence="2">
    <location>
        <begin position="10"/>
        <end position="82"/>
    </location>
</feature>
<keyword evidence="7" id="KW-1185">Reference proteome</keyword>
<sequence>MSATEIGAIKARLELDAANFRAGMDRAKQDLTGVAENAKQTTAAFKKMSETRDNIDKLAATLDNVNARADIQRRKLVDLQRQYKETFDDGAKAKINDKIVSTEAALLSLTKQSDVTASKIHELEDSFNSAGDGLDKFDGKATSTVTKLGVAFAALTAAYAAVITKSVEAAATFEQSMAKVKAVSGATASEFKRLQDQALELGATTVFTAGQAADAQGYLAVAGFKTNEIIEAMPGVLNLAAAAQMDLGRTADIASNILTGFQLKAEETGRVTDVLAKAFTSSNTSMEQLGYAMKYAAPIAASTGVTIEQTAAAIGRLSDAGIQGEMAGTQLRAIILRLIKPVGEAKDVMDQLGIKTKDAAGNILPFTDIIRQLEVALGGLTQSAQTEAAALIAGTEATAGLLTLVNAGSDNLNEFAEQLRNAGGTAEQIAETQMDTFNGAVVQMKSALEAVGITVGNDFIPILRQAAEAVTRALLGFNEMSDGSRTFIIALLGVTVGLGALSTAAAGAVIAFKALAVAGVSAQAALGFFVAIPAAIGLAAAAFISYKTTAAAAAEAQAEFNAQLAKSPLENTAEDVETLRGRVEELEKALTRRNEILAELNNMSALRGGYGMSEGLQELADKSRKLGQELADLNNKLEVFGVKTPDDAARRLDEMNAKIEASIPALNELLREELAEAAAKQEQITQSEKLLDRYQELSQQTSLTADEKSELTRVIQQLSDQYPELSAKLDENGRLMIMNEGNVRNLIQAEKDSVQATLDSATSRSDAWRLETEKKLEYAKKQLEALRAVSQAESFDGSGTNPYGFTGSGAFGLSGTVKQMLEDDRKKLEAEVGTYTKTINDMDLQLAKIRNGTWSESDTGGGLSTGTGTLNLKKDKKDKKPKDKKDKPAERLAQEAYRASLQYIEKMRLQNRMSEEQELAKLDELAKKYEKFDDIWIDATKRRNQLSDQMAAADKKRTDDEKKQAEESKRVAEKQARDKFDASAEWIEMETRRLTEKGASEREITNMQLAAWTRVRNRYEKDSDFYKRADKEMFNARMSLRKQDEQAAKEAAQAAEKSTKELTKSIVDAIDKQRKAELDALEERKQAIKNHYDEMLRIIDDFERGKDRKKIEDEADKYRYATSEKGRKRYEELQEQLRKMDVDDNKRALQQERDDKLAALDKQKADIDSWYADLKSSIENFNGDFISIYKLTDDERFKSFVDTNERIKAEMERFKAEMAAINAGAGSGTDPYQQSIIRQMRANSEAWKSADAAGRKRLEDENKRLGSQVGATYNSGEGRWYKDGAPLYHTGGIAGERPFSSGQRLMPDELTAILRKGEVTLTPEQISQLVGGNAGLAPVGNMVHIETLVGVQMNEPVIEDNVDIAAYRRNGADEVAELLRKKLTGGDGG</sequence>
<keyword evidence="4" id="KW-0472">Membrane</keyword>
<comment type="caution">
    <text evidence="6">The sequence shown here is derived from an EMBL/GenBank/DDBJ whole genome shotgun (WGS) entry which is preliminary data.</text>
</comment>
<feature type="compositionally biased region" description="Basic and acidic residues" evidence="3">
    <location>
        <begin position="872"/>
        <end position="892"/>
    </location>
</feature>
<dbReference type="RefSeq" id="WP_199021746.1">
    <property type="nucleotide sequence ID" value="NZ_JAELUP010000117.1"/>
</dbReference>
<organism evidence="6 7">
    <name type="scientific">Paenibacillus roseus</name>
    <dbReference type="NCBI Taxonomy" id="2798579"/>
    <lineage>
        <taxon>Bacteria</taxon>
        <taxon>Bacillati</taxon>
        <taxon>Bacillota</taxon>
        <taxon>Bacilli</taxon>
        <taxon>Bacillales</taxon>
        <taxon>Paenibacillaceae</taxon>
        <taxon>Paenibacillus</taxon>
    </lineage>
</organism>
<protein>
    <submittedName>
        <fullName evidence="6">Phage tail tape measure protein</fullName>
    </submittedName>
</protein>
<feature type="coiled-coil region" evidence="2">
    <location>
        <begin position="1041"/>
        <end position="1098"/>
    </location>
</feature>
<keyword evidence="4" id="KW-0812">Transmembrane</keyword>
<evidence type="ECO:0000256" key="1">
    <source>
        <dbReference type="ARBA" id="ARBA00022612"/>
    </source>
</evidence>
<feature type="transmembrane region" description="Helical" evidence="4">
    <location>
        <begin position="487"/>
        <end position="512"/>
    </location>
</feature>
<evidence type="ECO:0000256" key="4">
    <source>
        <dbReference type="SAM" id="Phobius"/>
    </source>
</evidence>
<evidence type="ECO:0000256" key="2">
    <source>
        <dbReference type="SAM" id="Coils"/>
    </source>
</evidence>
<evidence type="ECO:0000313" key="6">
    <source>
        <dbReference type="EMBL" id="MBJ6364144.1"/>
    </source>
</evidence>